<dbReference type="Proteomes" id="UP000187735">
    <property type="component" value="Chromosome"/>
</dbReference>
<sequence precursor="true">MLVACLNKLCLLAGVSVLIVGCGGVSGAPQTVPVSGVVSYNGTPMPKISVAFIPQDGTGQIAEGTTDAEGNFELQTREPGDGAVVGTYKVALNYVPDTVAGMPGFTDGAKSEPSTIPGKYGDTSMSGLTATVDPDESKNEFKFDLTD</sequence>
<evidence type="ECO:0000256" key="2">
    <source>
        <dbReference type="SAM" id="SignalP"/>
    </source>
</evidence>
<feature type="chain" id="PRO_5012388181" description="Carboxypeptidase regulatory-like domain-containing protein" evidence="2">
    <location>
        <begin position="28"/>
        <end position="147"/>
    </location>
</feature>
<evidence type="ECO:0000313" key="4">
    <source>
        <dbReference type="Proteomes" id="UP000187735"/>
    </source>
</evidence>
<dbReference type="SUPFAM" id="SSF49478">
    <property type="entry name" value="Cna protein B-type domain"/>
    <property type="match status" value="1"/>
</dbReference>
<dbReference type="KEGG" id="fmr:Fuma_03208"/>
<evidence type="ECO:0000313" key="3">
    <source>
        <dbReference type="EMBL" id="APZ93590.1"/>
    </source>
</evidence>
<dbReference type="AlphaFoldDB" id="A0A1P8WHQ4"/>
<keyword evidence="4" id="KW-1185">Reference proteome</keyword>
<dbReference type="RefSeq" id="WP_077025033.1">
    <property type="nucleotide sequence ID" value="NZ_CP017641.1"/>
</dbReference>
<proteinExistence type="predicted"/>
<feature type="region of interest" description="Disordered" evidence="1">
    <location>
        <begin position="105"/>
        <end position="147"/>
    </location>
</feature>
<keyword evidence="2" id="KW-0732">Signal</keyword>
<organism evidence="3 4">
    <name type="scientific">Fuerstiella marisgermanici</name>
    <dbReference type="NCBI Taxonomy" id="1891926"/>
    <lineage>
        <taxon>Bacteria</taxon>
        <taxon>Pseudomonadati</taxon>
        <taxon>Planctomycetota</taxon>
        <taxon>Planctomycetia</taxon>
        <taxon>Planctomycetales</taxon>
        <taxon>Planctomycetaceae</taxon>
        <taxon>Fuerstiella</taxon>
    </lineage>
</organism>
<feature type="signal peptide" evidence="2">
    <location>
        <begin position="1"/>
        <end position="27"/>
    </location>
</feature>
<accession>A0A1P8WHQ4</accession>
<evidence type="ECO:0008006" key="5">
    <source>
        <dbReference type="Google" id="ProtNLM"/>
    </source>
</evidence>
<name>A0A1P8WHQ4_9PLAN</name>
<reference evidence="3 4" key="1">
    <citation type="journal article" date="2016" name="Front. Microbiol.">
        <title>Fuerstia marisgermanicae gen. nov., sp. nov., an Unusual Member of the Phylum Planctomycetes from the German Wadden Sea.</title>
        <authorList>
            <person name="Kohn T."/>
            <person name="Heuer A."/>
            <person name="Jogler M."/>
            <person name="Vollmers J."/>
            <person name="Boedeker C."/>
            <person name="Bunk B."/>
            <person name="Rast P."/>
            <person name="Borchert D."/>
            <person name="Glockner I."/>
            <person name="Freese H.M."/>
            <person name="Klenk H.P."/>
            <person name="Overmann J."/>
            <person name="Kaster A.K."/>
            <person name="Rohde M."/>
            <person name="Wiegand S."/>
            <person name="Jogler C."/>
        </authorList>
    </citation>
    <scope>NUCLEOTIDE SEQUENCE [LARGE SCALE GENOMIC DNA]</scope>
    <source>
        <strain evidence="3 4">NH11</strain>
    </source>
</reference>
<protein>
    <recommendedName>
        <fullName evidence="5">Carboxypeptidase regulatory-like domain-containing protein</fullName>
    </recommendedName>
</protein>
<feature type="compositionally biased region" description="Basic and acidic residues" evidence="1">
    <location>
        <begin position="135"/>
        <end position="147"/>
    </location>
</feature>
<dbReference type="EMBL" id="CP017641">
    <property type="protein sequence ID" value="APZ93590.1"/>
    <property type="molecule type" value="Genomic_DNA"/>
</dbReference>
<gene>
    <name evidence="3" type="ORF">Fuma_03208</name>
</gene>
<dbReference type="OrthoDB" id="285633at2"/>
<evidence type="ECO:0000256" key="1">
    <source>
        <dbReference type="SAM" id="MobiDB-lite"/>
    </source>
</evidence>